<accession>A0A0F9BYB2</accession>
<dbReference type="EMBL" id="LAZR01035660">
    <property type="protein sequence ID" value="KKL26920.1"/>
    <property type="molecule type" value="Genomic_DNA"/>
</dbReference>
<name>A0A0F9BYB2_9ZZZZ</name>
<evidence type="ECO:0000313" key="1">
    <source>
        <dbReference type="EMBL" id="KKL26920.1"/>
    </source>
</evidence>
<dbReference type="AlphaFoldDB" id="A0A0F9BYB2"/>
<protein>
    <submittedName>
        <fullName evidence="1">Uncharacterized protein</fullName>
    </submittedName>
</protein>
<gene>
    <name evidence="1" type="ORF">LCGC14_2390400</name>
</gene>
<proteinExistence type="predicted"/>
<organism evidence="1">
    <name type="scientific">marine sediment metagenome</name>
    <dbReference type="NCBI Taxonomy" id="412755"/>
    <lineage>
        <taxon>unclassified sequences</taxon>
        <taxon>metagenomes</taxon>
        <taxon>ecological metagenomes</taxon>
    </lineage>
</organism>
<sequence length="108" mass="12413">MPELRVIPEFLLHKVMAFNPELAAEAMLSIRYVGLVPRLPTEYRGSLPMRLQRTPLVWLAGNLADRAGTILRIQTRLLDRARLVELDWHDVGWWVYRGAIPPAAIRES</sequence>
<comment type="caution">
    <text evidence="1">The sequence shown here is derived from an EMBL/GenBank/DDBJ whole genome shotgun (WGS) entry which is preliminary data.</text>
</comment>
<reference evidence="1" key="1">
    <citation type="journal article" date="2015" name="Nature">
        <title>Complex archaea that bridge the gap between prokaryotes and eukaryotes.</title>
        <authorList>
            <person name="Spang A."/>
            <person name="Saw J.H."/>
            <person name="Jorgensen S.L."/>
            <person name="Zaremba-Niedzwiedzka K."/>
            <person name="Martijn J."/>
            <person name="Lind A.E."/>
            <person name="van Eijk R."/>
            <person name="Schleper C."/>
            <person name="Guy L."/>
            <person name="Ettema T.J."/>
        </authorList>
    </citation>
    <scope>NUCLEOTIDE SEQUENCE</scope>
</reference>